<evidence type="ECO:0000313" key="6">
    <source>
        <dbReference type="Proteomes" id="UP000675431"/>
    </source>
</evidence>
<feature type="domain" description="ABC transporter" evidence="4">
    <location>
        <begin position="2"/>
        <end position="223"/>
    </location>
</feature>
<evidence type="ECO:0000256" key="1">
    <source>
        <dbReference type="ARBA" id="ARBA00022448"/>
    </source>
</evidence>
<dbReference type="InterPro" id="IPR051782">
    <property type="entry name" value="ABC_Transporter_VariousFunc"/>
</dbReference>
<evidence type="ECO:0000256" key="2">
    <source>
        <dbReference type="ARBA" id="ARBA00022741"/>
    </source>
</evidence>
<dbReference type="InterPro" id="IPR003439">
    <property type="entry name" value="ABC_transporter-like_ATP-bd"/>
</dbReference>
<dbReference type="RefSeq" id="WP_212367710.1">
    <property type="nucleotide sequence ID" value="NZ_JAGSIE010000007.1"/>
</dbReference>
<dbReference type="Pfam" id="PF00005">
    <property type="entry name" value="ABC_tran"/>
    <property type="match status" value="1"/>
</dbReference>
<dbReference type="GO" id="GO:0005524">
    <property type="term" value="F:ATP binding"/>
    <property type="evidence" value="ECO:0007669"/>
    <property type="project" value="UniProtKB-KW"/>
</dbReference>
<dbReference type="EMBL" id="JAGSIE010000007">
    <property type="protein sequence ID" value="MBR7553031.1"/>
    <property type="molecule type" value="Genomic_DNA"/>
</dbReference>
<evidence type="ECO:0000313" key="5">
    <source>
        <dbReference type="EMBL" id="MBR7553031.1"/>
    </source>
</evidence>
<protein>
    <submittedName>
        <fullName evidence="5">ABC transporter ATP-binding protein</fullName>
    </submittedName>
</protein>
<evidence type="ECO:0000256" key="3">
    <source>
        <dbReference type="ARBA" id="ARBA00022840"/>
    </source>
</evidence>
<accession>A0A941HRW4</accession>
<keyword evidence="1" id="KW-0813">Transport</keyword>
<keyword evidence="6" id="KW-1185">Reference proteome</keyword>
<dbReference type="AlphaFoldDB" id="A0A941HRW4"/>
<dbReference type="InterPro" id="IPR003593">
    <property type="entry name" value="AAA+_ATPase"/>
</dbReference>
<dbReference type="SMART" id="SM00382">
    <property type="entry name" value="AAA"/>
    <property type="match status" value="1"/>
</dbReference>
<reference evidence="5 6" key="1">
    <citation type="submission" date="2021-04" db="EMBL/GenBank/DDBJ databases">
        <title>Allobacillus sp. nov. SKP8-2 isolated from shrimp paste.</title>
        <authorList>
            <person name="Tanasupawat S."/>
            <person name="Yiamsombat S."/>
            <person name="Kanchanasin P."/>
            <person name="Kuncharoen N."/>
        </authorList>
    </citation>
    <scope>NUCLEOTIDE SEQUENCE [LARGE SCALE GENOMIC DNA]</scope>
    <source>
        <strain evidence="5 6">SKP8-2</strain>
    </source>
</reference>
<evidence type="ECO:0000259" key="4">
    <source>
        <dbReference type="PROSITE" id="PS50893"/>
    </source>
</evidence>
<proteinExistence type="predicted"/>
<name>A0A941HRW4_9BACI</name>
<gene>
    <name evidence="5" type="ORF">KC820_02570</name>
</gene>
<keyword evidence="3 5" id="KW-0067">ATP-binding</keyword>
<keyword evidence="2" id="KW-0547">Nucleotide-binding</keyword>
<sequence length="233" mass="26315">MLQLNNVSYRKSKSDLVNSVSASVHAGDRLTIFGPNGAGKSTLMRLMAGIIEPTGGTITSNDLLKAKNAIGYVPQQLALFNNLTVKEHLRFYRKMAGNNTENFINEMIETLQLKNFWNKQIDELSGGMKRKVNLTVGMIQQPEIVFLDEPFVGVDLAAKHDMLNWLNQLNKRGVTIVFVTHDWQVIHQLADKMWLMESGNLLQETTVDEVVHNRLELPNTSTALHKMISFHRS</sequence>
<dbReference type="Gene3D" id="3.40.50.300">
    <property type="entry name" value="P-loop containing nucleotide triphosphate hydrolases"/>
    <property type="match status" value="1"/>
</dbReference>
<organism evidence="5 6">
    <name type="scientific">Allobacillus saliphilus</name>
    <dbReference type="NCBI Taxonomy" id="2912308"/>
    <lineage>
        <taxon>Bacteria</taxon>
        <taxon>Bacillati</taxon>
        <taxon>Bacillota</taxon>
        <taxon>Bacilli</taxon>
        <taxon>Bacillales</taxon>
        <taxon>Bacillaceae</taxon>
        <taxon>Allobacillus</taxon>
    </lineage>
</organism>
<dbReference type="PROSITE" id="PS50893">
    <property type="entry name" value="ABC_TRANSPORTER_2"/>
    <property type="match status" value="1"/>
</dbReference>
<dbReference type="SUPFAM" id="SSF52540">
    <property type="entry name" value="P-loop containing nucleoside triphosphate hydrolases"/>
    <property type="match status" value="1"/>
</dbReference>
<dbReference type="PANTHER" id="PTHR42939">
    <property type="entry name" value="ABC TRANSPORTER ATP-BINDING PROTEIN ALBC-RELATED"/>
    <property type="match status" value="1"/>
</dbReference>
<dbReference type="Proteomes" id="UP000675431">
    <property type="component" value="Unassembled WGS sequence"/>
</dbReference>
<dbReference type="GO" id="GO:0016887">
    <property type="term" value="F:ATP hydrolysis activity"/>
    <property type="evidence" value="ECO:0007669"/>
    <property type="project" value="InterPro"/>
</dbReference>
<dbReference type="PANTHER" id="PTHR42939:SF1">
    <property type="entry name" value="ABC TRANSPORTER ATP-BINDING PROTEIN ALBC-RELATED"/>
    <property type="match status" value="1"/>
</dbReference>
<comment type="caution">
    <text evidence="5">The sequence shown here is derived from an EMBL/GenBank/DDBJ whole genome shotgun (WGS) entry which is preliminary data.</text>
</comment>
<dbReference type="InterPro" id="IPR027417">
    <property type="entry name" value="P-loop_NTPase"/>
</dbReference>
<dbReference type="CDD" id="cd03230">
    <property type="entry name" value="ABC_DR_subfamily_A"/>
    <property type="match status" value="1"/>
</dbReference>